<proteinExistence type="predicted"/>
<accession>A0AAV4JV15</accession>
<reference evidence="1 2" key="1">
    <citation type="journal article" date="2021" name="Elife">
        <title>Chloroplast acquisition without the gene transfer in kleptoplastic sea slugs, Plakobranchus ocellatus.</title>
        <authorList>
            <person name="Maeda T."/>
            <person name="Takahashi S."/>
            <person name="Yoshida T."/>
            <person name="Shimamura S."/>
            <person name="Takaki Y."/>
            <person name="Nagai Y."/>
            <person name="Toyoda A."/>
            <person name="Suzuki Y."/>
            <person name="Arimoto A."/>
            <person name="Ishii H."/>
            <person name="Satoh N."/>
            <person name="Nishiyama T."/>
            <person name="Hasebe M."/>
            <person name="Maruyama T."/>
            <person name="Minagawa J."/>
            <person name="Obokata J."/>
            <person name="Shigenobu S."/>
        </authorList>
    </citation>
    <scope>NUCLEOTIDE SEQUENCE [LARGE SCALE GENOMIC DNA]</scope>
</reference>
<protein>
    <submittedName>
        <fullName evidence="1">Uncharacterized protein</fullName>
    </submittedName>
</protein>
<evidence type="ECO:0000313" key="1">
    <source>
        <dbReference type="EMBL" id="GFS26628.1"/>
    </source>
</evidence>
<sequence length="133" mass="14866">MQNCISKANYAGLLRMFAPSSSKGACEGLDLADNDMAVSQIFSEVPKKNGPIDDLPCAAKMLAKDMLSRCFSPEDIETVASYYSNWRAGVKIGVNQAETNRETRPEERKELKQQRIPSVMSFFISYSCTNQWP</sequence>
<gene>
    <name evidence="1" type="ORF">ElyMa_005220800</name>
</gene>
<keyword evidence="2" id="KW-1185">Reference proteome</keyword>
<dbReference type="AlphaFoldDB" id="A0AAV4JV15"/>
<dbReference type="Proteomes" id="UP000762676">
    <property type="component" value="Unassembled WGS sequence"/>
</dbReference>
<organism evidence="1 2">
    <name type="scientific">Elysia marginata</name>
    <dbReference type="NCBI Taxonomy" id="1093978"/>
    <lineage>
        <taxon>Eukaryota</taxon>
        <taxon>Metazoa</taxon>
        <taxon>Spiralia</taxon>
        <taxon>Lophotrochozoa</taxon>
        <taxon>Mollusca</taxon>
        <taxon>Gastropoda</taxon>
        <taxon>Heterobranchia</taxon>
        <taxon>Euthyneura</taxon>
        <taxon>Panpulmonata</taxon>
        <taxon>Sacoglossa</taxon>
        <taxon>Placobranchoidea</taxon>
        <taxon>Plakobranchidae</taxon>
        <taxon>Elysia</taxon>
    </lineage>
</organism>
<comment type="caution">
    <text evidence="1">The sequence shown here is derived from an EMBL/GenBank/DDBJ whole genome shotgun (WGS) entry which is preliminary data.</text>
</comment>
<dbReference type="EMBL" id="BMAT01010426">
    <property type="protein sequence ID" value="GFS26628.1"/>
    <property type="molecule type" value="Genomic_DNA"/>
</dbReference>
<evidence type="ECO:0000313" key="2">
    <source>
        <dbReference type="Proteomes" id="UP000762676"/>
    </source>
</evidence>
<name>A0AAV4JV15_9GAST</name>